<dbReference type="InterPro" id="IPR008928">
    <property type="entry name" value="6-hairpin_glycosidase_sf"/>
</dbReference>
<dbReference type="RefSeq" id="XP_055861199.1">
    <property type="nucleotide sequence ID" value="XM_056005224.1"/>
</dbReference>
<dbReference type="Proteomes" id="UP001165740">
    <property type="component" value="Chromosome 12"/>
</dbReference>
<dbReference type="InterPro" id="IPR004888">
    <property type="entry name" value="Glycoside_hydrolase_63"/>
</dbReference>
<accession>A0A9W2YEP0</accession>
<dbReference type="GO" id="GO:0004573">
    <property type="term" value="F:Glc3Man9GlcNAc2 oligosaccharide glucosidase activity"/>
    <property type="evidence" value="ECO:0007669"/>
    <property type="project" value="InterPro"/>
</dbReference>
<dbReference type="Gene3D" id="1.50.10.10">
    <property type="match status" value="1"/>
</dbReference>
<dbReference type="OMA" id="WWCSLEY"/>
<feature type="domain" description="Mannosylglycerate hydrolase MGH1-like glycoside hydrolase" evidence="3">
    <location>
        <begin position="487"/>
        <end position="578"/>
    </location>
</feature>
<dbReference type="SUPFAM" id="SSF48208">
    <property type="entry name" value="Six-hairpin glycosidases"/>
    <property type="match status" value="1"/>
</dbReference>
<reference evidence="5 6" key="1">
    <citation type="submission" date="2025-04" db="UniProtKB">
        <authorList>
            <consortium name="RefSeq"/>
        </authorList>
    </citation>
    <scope>IDENTIFICATION</scope>
</reference>
<dbReference type="Pfam" id="PF22422">
    <property type="entry name" value="MGH1-like_GH"/>
    <property type="match status" value="1"/>
</dbReference>
<evidence type="ECO:0000313" key="5">
    <source>
        <dbReference type="RefSeq" id="XP_055861197.1"/>
    </source>
</evidence>
<proteinExistence type="predicted"/>
<dbReference type="RefSeq" id="XP_055861198.1">
    <property type="nucleotide sequence ID" value="XM_056005223.1"/>
</dbReference>
<organism evidence="4 5">
    <name type="scientific">Biomphalaria glabrata</name>
    <name type="common">Bloodfluke planorb</name>
    <name type="synonym">Freshwater snail</name>
    <dbReference type="NCBI Taxonomy" id="6526"/>
    <lineage>
        <taxon>Eukaryota</taxon>
        <taxon>Metazoa</taxon>
        <taxon>Spiralia</taxon>
        <taxon>Lophotrochozoa</taxon>
        <taxon>Mollusca</taxon>
        <taxon>Gastropoda</taxon>
        <taxon>Heterobranchia</taxon>
        <taxon>Euthyneura</taxon>
        <taxon>Panpulmonata</taxon>
        <taxon>Hygrophila</taxon>
        <taxon>Lymnaeoidea</taxon>
        <taxon>Planorbidae</taxon>
        <taxon>Biomphalaria</taxon>
    </lineage>
</organism>
<evidence type="ECO:0000259" key="3">
    <source>
        <dbReference type="Pfam" id="PF22422"/>
    </source>
</evidence>
<dbReference type="InterPro" id="IPR031335">
    <property type="entry name" value="Glyco_hydro_63_C"/>
</dbReference>
<dbReference type="InterPro" id="IPR012341">
    <property type="entry name" value="6hp_glycosidase-like_sf"/>
</dbReference>
<keyword evidence="4" id="KW-1185">Reference proteome</keyword>
<dbReference type="Pfam" id="PF03200">
    <property type="entry name" value="Glyco_hydro_63"/>
    <property type="match status" value="1"/>
</dbReference>
<evidence type="ECO:0000256" key="1">
    <source>
        <dbReference type="SAM" id="MobiDB-lite"/>
    </source>
</evidence>
<dbReference type="PANTHER" id="PTHR10412:SF10">
    <property type="entry name" value="GLYCOSYL HYDROLASE FAMILY 63 C-TERMINAL DOMAIN-CONTAINING PROTEIN"/>
    <property type="match status" value="1"/>
</dbReference>
<feature type="compositionally biased region" description="Basic and acidic residues" evidence="1">
    <location>
        <begin position="40"/>
        <end position="52"/>
    </location>
</feature>
<dbReference type="GO" id="GO:0009311">
    <property type="term" value="P:oligosaccharide metabolic process"/>
    <property type="evidence" value="ECO:0007669"/>
    <property type="project" value="InterPro"/>
</dbReference>
<dbReference type="OrthoDB" id="14419at2759"/>
<dbReference type="GeneID" id="106066376"/>
<evidence type="ECO:0000313" key="4">
    <source>
        <dbReference type="Proteomes" id="UP001165740"/>
    </source>
</evidence>
<feature type="region of interest" description="Disordered" evidence="1">
    <location>
        <begin position="1"/>
        <end position="52"/>
    </location>
</feature>
<feature type="compositionally biased region" description="Basic and acidic residues" evidence="1">
    <location>
        <begin position="14"/>
        <end position="23"/>
    </location>
</feature>
<gene>
    <name evidence="5 6 7" type="primary">LOC106066376</name>
</gene>
<protein>
    <submittedName>
        <fullName evidence="5 6">Uncharacterized protein LOC106066376 isoform X1</fullName>
    </submittedName>
</protein>
<evidence type="ECO:0000313" key="7">
    <source>
        <dbReference type="RefSeq" id="XP_055861199.1"/>
    </source>
</evidence>
<dbReference type="RefSeq" id="XP_055861197.1">
    <property type="nucleotide sequence ID" value="XM_056005222.1"/>
</dbReference>
<dbReference type="AlphaFoldDB" id="A0A9W2YEP0"/>
<feature type="domain" description="Glycosyl hydrolase family 63 C-terminal" evidence="2">
    <location>
        <begin position="610"/>
        <end position="832"/>
    </location>
</feature>
<dbReference type="PANTHER" id="PTHR10412">
    <property type="entry name" value="MANNOSYL-OLIGOSACCHARIDE GLUCOSIDASE"/>
    <property type="match status" value="1"/>
</dbReference>
<dbReference type="InterPro" id="IPR054491">
    <property type="entry name" value="MGH1-like_GH"/>
</dbReference>
<evidence type="ECO:0000313" key="6">
    <source>
        <dbReference type="RefSeq" id="XP_055861198.1"/>
    </source>
</evidence>
<name>A0A9W2YEP0_BIOGL</name>
<evidence type="ECO:0000259" key="2">
    <source>
        <dbReference type="Pfam" id="PF03200"/>
    </source>
</evidence>
<sequence>MASNNIHGGSKRYSKADSKELHSDSTQPSAKKSKYGDSFAKQRPEKEDVNSKEHINDPLFWGPYLSERQWGTVREDYSPDGNCWDYLSHYDATKQAYHWGEDGLLGVCDKFGMLCASLALWNKKDPILKERLFGLTGKEGNHGEDVKELYYYLDNTPRHTYMQALYRYPQSEFPYEKLINHGRSFHEPEFEIFDTGIFESNYWDINIEYAKPAAHTLICRVTVTNQSKEQAKVDVIPQFFFRNTWSKPSPNKIDNPPLFQLIGGDGVDAIYDMGIFRINFNYGTNVTLNKLLFTENNAETNDMDILESDTDTSRSHSLSTDTFISERLEDKRHVKDAFHRYIIYDDSNAVNPKQNGTKCCAWMTIDLPGKSKTCVYWQIFPADCVGERSVVRLDEVFTFQKAKANEFYHKVIPKNATNEEMNICRQAVAGLLWSKQLYILNMEVKNKELRNRHLINYFRTLHGKKKIGWNHLSCHDILLVPDKWEFPWFASWDLAFHSVQFARIDMSFAKEQILLLLSDRYMHPNGQIPGCEFDFGDPNPPIIVWAVWKMFTMEGKKDIPYLKTCFNRLIFTFQWWHKLDLMNTHLFGHGFMGLDNISLVDRTSLPHGMTNIKQADCTGWMGLFSLTMLQIALELCKQDSSYTDMAIKFLKHFLHIAKSINRPVTEGGLWDEEDKFFYDVAYFQEPHSTPIRLRSWTGIIPLFACCSIDLKFCPLVKMFLLKCDKGFSPFVCKLGENEFFLTLVSYTKLKMILKTVFSDDEFLSPYGIRSLSKAYQDNPLIFDIAEVPVTVTYLPGESNSDMFGGNSNWRGPIWLPMNYMLIECLEKYADLDKVFTVPLSIHYPTGSSTKSTFFTITHDLCRRLLKIFLPDSLGARPVHGEVEKYVLDPDWKPLVLFYEYFHAESGRGCGASHQTGWSALVLELVYKLHNMQQPLTESFVSDLFPKPPQPNLYRLQPHQSFLHH</sequence>